<accession>A0A0K2U5U0</accession>
<name>A0A0K2U5U0_LEPSM</name>
<protein>
    <submittedName>
        <fullName evidence="2">Uncharacterized protein</fullName>
    </submittedName>
</protein>
<proteinExistence type="predicted"/>
<evidence type="ECO:0000313" key="2">
    <source>
        <dbReference type="EMBL" id="CDW33297.1"/>
    </source>
</evidence>
<dbReference type="AlphaFoldDB" id="A0A0K2U5U0"/>
<reference evidence="2" key="1">
    <citation type="submission" date="2014-05" db="EMBL/GenBank/DDBJ databases">
        <authorList>
            <person name="Chronopoulou M."/>
        </authorList>
    </citation>
    <scope>NUCLEOTIDE SEQUENCE</scope>
    <source>
        <tissue evidence="2">Whole organism</tissue>
    </source>
</reference>
<organism evidence="2">
    <name type="scientific">Lepeophtheirus salmonis</name>
    <name type="common">Salmon louse</name>
    <name type="synonym">Caligus salmonis</name>
    <dbReference type="NCBI Taxonomy" id="72036"/>
    <lineage>
        <taxon>Eukaryota</taxon>
        <taxon>Metazoa</taxon>
        <taxon>Ecdysozoa</taxon>
        <taxon>Arthropoda</taxon>
        <taxon>Crustacea</taxon>
        <taxon>Multicrustacea</taxon>
        <taxon>Hexanauplia</taxon>
        <taxon>Copepoda</taxon>
        <taxon>Siphonostomatoida</taxon>
        <taxon>Caligidae</taxon>
        <taxon>Lepeophtheirus</taxon>
    </lineage>
</organism>
<dbReference type="EMBL" id="HACA01015936">
    <property type="protein sequence ID" value="CDW33297.1"/>
    <property type="molecule type" value="Transcribed_RNA"/>
</dbReference>
<evidence type="ECO:0000256" key="1">
    <source>
        <dbReference type="SAM" id="MobiDB-lite"/>
    </source>
</evidence>
<feature type="region of interest" description="Disordered" evidence="1">
    <location>
        <begin position="31"/>
        <end position="51"/>
    </location>
</feature>
<sequence>RSTPLPVVTTHEPIPFIHDVQDTALNVKERGLGQAPLPTKTGNRVGQKSEF</sequence>
<feature type="non-terminal residue" evidence="2">
    <location>
        <position position="1"/>
    </location>
</feature>
<feature type="compositionally biased region" description="Polar residues" evidence="1">
    <location>
        <begin position="40"/>
        <end position="51"/>
    </location>
</feature>